<dbReference type="Pfam" id="PF01408">
    <property type="entry name" value="GFO_IDH_MocA"/>
    <property type="match status" value="1"/>
</dbReference>
<dbReference type="RefSeq" id="WP_379931219.1">
    <property type="nucleotide sequence ID" value="NZ_JBHUMM010000045.1"/>
</dbReference>
<dbReference type="EMBL" id="JBHUMM010000045">
    <property type="protein sequence ID" value="MFD2673634.1"/>
    <property type="molecule type" value="Genomic_DNA"/>
</dbReference>
<protein>
    <submittedName>
        <fullName evidence="2">Gfo/Idh/MocA family protein</fullName>
    </submittedName>
</protein>
<evidence type="ECO:0000313" key="2">
    <source>
        <dbReference type="EMBL" id="MFD2673634.1"/>
    </source>
</evidence>
<name>A0ABW5RGR6_9BACL</name>
<evidence type="ECO:0000259" key="1">
    <source>
        <dbReference type="Pfam" id="PF01408"/>
    </source>
</evidence>
<dbReference type="Gene3D" id="3.30.360.10">
    <property type="entry name" value="Dihydrodipicolinate Reductase, domain 2"/>
    <property type="match status" value="1"/>
</dbReference>
<dbReference type="PANTHER" id="PTHR43708">
    <property type="entry name" value="CONSERVED EXPRESSED OXIDOREDUCTASE (EUROFUNG)"/>
    <property type="match status" value="1"/>
</dbReference>
<organism evidence="2 3">
    <name type="scientific">Marinicrinis sediminis</name>
    <dbReference type="NCBI Taxonomy" id="1652465"/>
    <lineage>
        <taxon>Bacteria</taxon>
        <taxon>Bacillati</taxon>
        <taxon>Bacillota</taxon>
        <taxon>Bacilli</taxon>
        <taxon>Bacillales</taxon>
        <taxon>Paenibacillaceae</taxon>
    </lineage>
</organism>
<reference evidence="3" key="1">
    <citation type="journal article" date="2019" name="Int. J. Syst. Evol. Microbiol.">
        <title>The Global Catalogue of Microorganisms (GCM) 10K type strain sequencing project: providing services to taxonomists for standard genome sequencing and annotation.</title>
        <authorList>
            <consortium name="The Broad Institute Genomics Platform"/>
            <consortium name="The Broad Institute Genome Sequencing Center for Infectious Disease"/>
            <person name="Wu L."/>
            <person name="Ma J."/>
        </authorList>
    </citation>
    <scope>NUCLEOTIDE SEQUENCE [LARGE SCALE GENOMIC DNA]</scope>
    <source>
        <strain evidence="3">KCTC 33676</strain>
    </source>
</reference>
<dbReference type="InterPro" id="IPR000683">
    <property type="entry name" value="Gfo/Idh/MocA-like_OxRdtase_N"/>
</dbReference>
<dbReference type="InterPro" id="IPR036291">
    <property type="entry name" value="NAD(P)-bd_dom_sf"/>
</dbReference>
<proteinExistence type="predicted"/>
<dbReference type="Proteomes" id="UP001597497">
    <property type="component" value="Unassembled WGS sequence"/>
</dbReference>
<dbReference type="InterPro" id="IPR051317">
    <property type="entry name" value="Gfo/Idh/MocA_oxidoreduct"/>
</dbReference>
<dbReference type="SUPFAM" id="SSF51735">
    <property type="entry name" value="NAD(P)-binding Rossmann-fold domains"/>
    <property type="match status" value="1"/>
</dbReference>
<gene>
    <name evidence="2" type="ORF">ACFSUC_18955</name>
</gene>
<feature type="domain" description="Gfo/Idh/MocA-like oxidoreductase N-terminal" evidence="1">
    <location>
        <begin position="1"/>
        <end position="118"/>
    </location>
</feature>
<sequence>MRIAAVGAGAEASANLNKWAAVDGMEIAGIYDENEAVAKQAAAACHTTPYTCMNTMLEEVKPQLILVQGGSASGMAEQIQAAIRSGVDVRCASVLAEDLEQAQAQLDQWQQAAGRVMVLSSSRFDPRFIDLKQAIAGGKIGRFGVMNTTCYMPDNNANLIEAMIRELGMVLDLLGEVKTIYAMQRQQAGVNMMLITLRMASGGIVNMEVCSGYPGEAVRKGEIAGNRGVLRYNDSKHTMQVQQHNSKVAVTPTRLDIRALEADQLAGILTDGERAQQLRAHVDEAVRLASAVLTSVAQGQPVKWGGNHDE</sequence>
<dbReference type="PANTHER" id="PTHR43708:SF8">
    <property type="entry name" value="OXIDOREDUCTASE"/>
    <property type="match status" value="1"/>
</dbReference>
<dbReference type="Gene3D" id="3.40.50.720">
    <property type="entry name" value="NAD(P)-binding Rossmann-like Domain"/>
    <property type="match status" value="1"/>
</dbReference>
<accession>A0ABW5RGR6</accession>
<evidence type="ECO:0000313" key="3">
    <source>
        <dbReference type="Proteomes" id="UP001597497"/>
    </source>
</evidence>
<keyword evidence="3" id="KW-1185">Reference proteome</keyword>
<comment type="caution">
    <text evidence="2">The sequence shown here is derived from an EMBL/GenBank/DDBJ whole genome shotgun (WGS) entry which is preliminary data.</text>
</comment>
<dbReference type="SUPFAM" id="SSF55347">
    <property type="entry name" value="Glyceraldehyde-3-phosphate dehydrogenase-like, C-terminal domain"/>
    <property type="match status" value="1"/>
</dbReference>